<dbReference type="AlphaFoldDB" id="A0A6N9TX77"/>
<evidence type="ECO:0000256" key="1">
    <source>
        <dbReference type="HAMAP-Rule" id="MF_00612"/>
    </source>
</evidence>
<dbReference type="Proteomes" id="UP000471293">
    <property type="component" value="Unassembled WGS sequence"/>
</dbReference>
<proteinExistence type="inferred from homology"/>
<evidence type="ECO:0000313" key="3">
    <source>
        <dbReference type="EMBL" id="NEA16091.1"/>
    </source>
</evidence>
<evidence type="ECO:0000313" key="4">
    <source>
        <dbReference type="Proteomes" id="UP000471293"/>
    </source>
</evidence>
<dbReference type="EMBL" id="JAAGLQ010000222">
    <property type="protein sequence ID" value="NEA16091.1"/>
    <property type="molecule type" value="Genomic_DNA"/>
</dbReference>
<gene>
    <name evidence="3" type="ORF">G3I29_11250</name>
</gene>
<name>A0A6N9TX77_STRHA</name>
<dbReference type="HAMAP" id="MF_00612">
    <property type="entry name" value="UPF0225"/>
    <property type="match status" value="1"/>
</dbReference>
<dbReference type="InterPro" id="IPR048469">
    <property type="entry name" value="YchJ-like_M"/>
</dbReference>
<accession>A0A6N9TX77</accession>
<protein>
    <recommendedName>
        <fullName evidence="1">UPF0225 protein G3I29_11250</fullName>
    </recommendedName>
</protein>
<dbReference type="Pfam" id="PF17775">
    <property type="entry name" value="YchJ_M-like"/>
    <property type="match status" value="1"/>
</dbReference>
<dbReference type="InterPro" id="IPR032710">
    <property type="entry name" value="NTF2-like_dom_sf"/>
</dbReference>
<dbReference type="SUPFAM" id="SSF54427">
    <property type="entry name" value="NTF2-like"/>
    <property type="match status" value="1"/>
</dbReference>
<dbReference type="InterPro" id="IPR023006">
    <property type="entry name" value="YchJ-like"/>
</dbReference>
<dbReference type="Gene3D" id="3.10.450.50">
    <property type="match status" value="1"/>
</dbReference>
<dbReference type="PANTHER" id="PTHR33747">
    <property type="entry name" value="UPF0225 PROTEIN SCO1677"/>
    <property type="match status" value="1"/>
</dbReference>
<organism evidence="3 4">
    <name type="scientific">Streptomyces halstedii</name>
    <dbReference type="NCBI Taxonomy" id="1944"/>
    <lineage>
        <taxon>Bacteria</taxon>
        <taxon>Bacillati</taxon>
        <taxon>Actinomycetota</taxon>
        <taxon>Actinomycetes</taxon>
        <taxon>Kitasatosporales</taxon>
        <taxon>Streptomycetaceae</taxon>
        <taxon>Streptomyces</taxon>
    </lineage>
</organism>
<sequence>MSRRSSRPRGPAPAPAAPCRITPESPCPCGLPATCAACCGRLLTGAAAAPTCEALMRSRYTAFVLRDVGHLLRTWHPDTRPPSLDLDAAQRWTGLDILETTDGSAFHTTGTVTFRAHFIAGGRAGSLHERSRFVRHEGAWVYATAEFAD</sequence>
<reference evidence="3 4" key="1">
    <citation type="submission" date="2020-01" db="EMBL/GenBank/DDBJ databases">
        <title>Insect and environment-associated Actinomycetes.</title>
        <authorList>
            <person name="Currrie C."/>
            <person name="Chevrette M."/>
            <person name="Carlson C."/>
            <person name="Stubbendieck R."/>
            <person name="Wendt-Pienkowski E."/>
        </authorList>
    </citation>
    <scope>NUCLEOTIDE SEQUENCE [LARGE SCALE GENOMIC DNA]</scope>
    <source>
        <strain evidence="3 4">SID11342</strain>
    </source>
</reference>
<dbReference type="RefSeq" id="WP_164344286.1">
    <property type="nucleotide sequence ID" value="NZ_JAAGLQ010000222.1"/>
</dbReference>
<dbReference type="PANTHER" id="PTHR33747:SF1">
    <property type="entry name" value="ADENYLATE CYCLASE-ASSOCIATED CAP C-TERMINAL DOMAIN-CONTAINING PROTEIN"/>
    <property type="match status" value="1"/>
</dbReference>
<comment type="caution">
    <text evidence="3">The sequence shown here is derived from an EMBL/GenBank/DDBJ whole genome shotgun (WGS) entry which is preliminary data.</text>
</comment>
<feature type="domain" description="YchJ-like middle NTF2-like" evidence="2">
    <location>
        <begin position="51"/>
        <end position="144"/>
    </location>
</feature>
<comment type="similarity">
    <text evidence="1">Belongs to the UPF0225 family.</text>
</comment>
<evidence type="ECO:0000259" key="2">
    <source>
        <dbReference type="Pfam" id="PF17775"/>
    </source>
</evidence>